<dbReference type="InterPro" id="IPR008030">
    <property type="entry name" value="NmrA-like"/>
</dbReference>
<evidence type="ECO:0000259" key="1">
    <source>
        <dbReference type="Pfam" id="PF05368"/>
    </source>
</evidence>
<dbReference type="PANTHER" id="PTHR43349:SF93">
    <property type="entry name" value="ISOFLAVONE REDUCTASE HOMOLOG P3-RELATED"/>
    <property type="match status" value="1"/>
</dbReference>
<dbReference type="AlphaFoldDB" id="A0AAD7AT56"/>
<dbReference type="Gene3D" id="3.90.25.10">
    <property type="entry name" value="UDP-galactose 4-epimerase, domain 1"/>
    <property type="match status" value="1"/>
</dbReference>
<accession>A0AAD7AT56</accession>
<dbReference type="SUPFAM" id="SSF51735">
    <property type="entry name" value="NAD(P)-binding Rossmann-fold domains"/>
    <property type="match status" value="1"/>
</dbReference>
<dbReference type="InterPro" id="IPR050608">
    <property type="entry name" value="NmrA-type/Isoflavone_red_sf"/>
</dbReference>
<evidence type="ECO:0000313" key="3">
    <source>
        <dbReference type="Proteomes" id="UP001218218"/>
    </source>
</evidence>
<dbReference type="InterPro" id="IPR036291">
    <property type="entry name" value="NAD(P)-bd_dom_sf"/>
</dbReference>
<name>A0AAD7AT56_9AGAR</name>
<organism evidence="2 3">
    <name type="scientific">Mycena albidolilacea</name>
    <dbReference type="NCBI Taxonomy" id="1033008"/>
    <lineage>
        <taxon>Eukaryota</taxon>
        <taxon>Fungi</taxon>
        <taxon>Dikarya</taxon>
        <taxon>Basidiomycota</taxon>
        <taxon>Agaricomycotina</taxon>
        <taxon>Agaricomycetes</taxon>
        <taxon>Agaricomycetidae</taxon>
        <taxon>Agaricales</taxon>
        <taxon>Marasmiineae</taxon>
        <taxon>Mycenaceae</taxon>
        <taxon>Mycena</taxon>
    </lineage>
</organism>
<dbReference type="EMBL" id="JARIHO010000001">
    <property type="protein sequence ID" value="KAJ7367603.1"/>
    <property type="molecule type" value="Genomic_DNA"/>
</dbReference>
<protein>
    <recommendedName>
        <fullName evidence="1">NmrA-like domain-containing protein</fullName>
    </recommendedName>
</protein>
<dbReference type="Gene3D" id="3.40.50.720">
    <property type="entry name" value="NAD(P)-binding Rossmann-like Domain"/>
    <property type="match status" value="1"/>
</dbReference>
<proteinExistence type="predicted"/>
<dbReference type="Pfam" id="PF05368">
    <property type="entry name" value="NmrA"/>
    <property type="match status" value="1"/>
</dbReference>
<sequence length="329" mass="36430">MTKQRVLLLGATGETGGSILEGLLEDSDAFVVEALVRPSSSDKPKVKALTDRGVKIRVADIEGPIEKLIDILAGADVLISAIDAMSQLAQIRLVTAAKEAGVKRFVPCAFTTVAPPGGVMALRDQKEEVYQHVRKLYLPYTIIDVGYWYQLSFPTLPSGRVDYACLFKTRTEIHNGGSMPTMLTDQRDIGSFVALIIKDSRTLNKSVFGYGEFLSENEVYETLEALSGEKIDRKYVSSEEIAAARASNAAALKSDPNAIPNLISAFREDYHYSKYVRGDNTPANAAYLGYLNTRELYPEFKPRTFEEFARELLDGRLPKPYQHLVFDTA</sequence>
<keyword evidence="3" id="KW-1185">Reference proteome</keyword>
<feature type="domain" description="NmrA-like" evidence="1">
    <location>
        <begin position="2"/>
        <end position="309"/>
    </location>
</feature>
<gene>
    <name evidence="2" type="ORF">DFH08DRAFT_908808</name>
</gene>
<evidence type="ECO:0000313" key="2">
    <source>
        <dbReference type="EMBL" id="KAJ7367603.1"/>
    </source>
</evidence>
<dbReference type="Proteomes" id="UP001218218">
    <property type="component" value="Unassembled WGS sequence"/>
</dbReference>
<reference evidence="2" key="1">
    <citation type="submission" date="2023-03" db="EMBL/GenBank/DDBJ databases">
        <title>Massive genome expansion in bonnet fungi (Mycena s.s.) driven by repeated elements and novel gene families across ecological guilds.</title>
        <authorList>
            <consortium name="Lawrence Berkeley National Laboratory"/>
            <person name="Harder C.B."/>
            <person name="Miyauchi S."/>
            <person name="Viragh M."/>
            <person name="Kuo A."/>
            <person name="Thoen E."/>
            <person name="Andreopoulos B."/>
            <person name="Lu D."/>
            <person name="Skrede I."/>
            <person name="Drula E."/>
            <person name="Henrissat B."/>
            <person name="Morin E."/>
            <person name="Kohler A."/>
            <person name="Barry K."/>
            <person name="LaButti K."/>
            <person name="Morin E."/>
            <person name="Salamov A."/>
            <person name="Lipzen A."/>
            <person name="Mereny Z."/>
            <person name="Hegedus B."/>
            <person name="Baldrian P."/>
            <person name="Stursova M."/>
            <person name="Weitz H."/>
            <person name="Taylor A."/>
            <person name="Grigoriev I.V."/>
            <person name="Nagy L.G."/>
            <person name="Martin F."/>
            <person name="Kauserud H."/>
        </authorList>
    </citation>
    <scope>NUCLEOTIDE SEQUENCE</scope>
    <source>
        <strain evidence="2">CBHHK002</strain>
    </source>
</reference>
<comment type="caution">
    <text evidence="2">The sequence shown here is derived from an EMBL/GenBank/DDBJ whole genome shotgun (WGS) entry which is preliminary data.</text>
</comment>
<dbReference type="PANTHER" id="PTHR43349">
    <property type="entry name" value="PINORESINOL REDUCTASE-RELATED"/>
    <property type="match status" value="1"/>
</dbReference>